<dbReference type="InterPro" id="IPR028261">
    <property type="entry name" value="DPD_II"/>
</dbReference>
<feature type="domain" description="2Fe-2S ferredoxin-type" evidence="1">
    <location>
        <begin position="1"/>
        <end position="78"/>
    </location>
</feature>
<dbReference type="EMBL" id="FQZE01000051">
    <property type="protein sequence ID" value="SHK02511.1"/>
    <property type="molecule type" value="Genomic_DNA"/>
</dbReference>
<dbReference type="STRING" id="1168035.SAMN05444280_15113"/>
<evidence type="ECO:0000259" key="1">
    <source>
        <dbReference type="PROSITE" id="PS51085"/>
    </source>
</evidence>
<dbReference type="Pfam" id="PF14691">
    <property type="entry name" value="Fer4_20"/>
    <property type="match status" value="1"/>
</dbReference>
<reference evidence="2 3" key="1">
    <citation type="submission" date="2016-11" db="EMBL/GenBank/DDBJ databases">
        <authorList>
            <person name="Jaros S."/>
            <person name="Januszkiewicz K."/>
            <person name="Wedrychowicz H."/>
        </authorList>
    </citation>
    <scope>NUCLEOTIDE SEQUENCE [LARGE SCALE GENOMIC DNA]</scope>
    <source>
        <strain evidence="2 3">DSM 27063</strain>
    </source>
</reference>
<dbReference type="InterPro" id="IPR001041">
    <property type="entry name" value="2Fe-2S_ferredoxin-type"/>
</dbReference>
<dbReference type="AlphaFoldDB" id="A0A1M6P3J6"/>
<dbReference type="Pfam" id="PF13510">
    <property type="entry name" value="Fer2_4"/>
    <property type="match status" value="1"/>
</dbReference>
<accession>A0A1M6P3J6</accession>
<gene>
    <name evidence="2" type="ORF">SAMN05444280_15113</name>
</gene>
<organism evidence="2 3">
    <name type="scientific">Tangfeifania diversioriginum</name>
    <dbReference type="NCBI Taxonomy" id="1168035"/>
    <lineage>
        <taxon>Bacteria</taxon>
        <taxon>Pseudomonadati</taxon>
        <taxon>Bacteroidota</taxon>
        <taxon>Bacteroidia</taxon>
        <taxon>Marinilabiliales</taxon>
        <taxon>Prolixibacteraceae</taxon>
        <taxon>Tangfeifania</taxon>
    </lineage>
</organism>
<protein>
    <submittedName>
        <fullName evidence="2">NAD(P)-binding Rossmann-like domain-containing protein</fullName>
    </submittedName>
</protein>
<dbReference type="Pfam" id="PF07992">
    <property type="entry name" value="Pyr_redox_2"/>
    <property type="match status" value="1"/>
</dbReference>
<dbReference type="Gene3D" id="3.30.70.20">
    <property type="match status" value="1"/>
</dbReference>
<dbReference type="CDD" id="cd00207">
    <property type="entry name" value="fer2"/>
    <property type="match status" value="1"/>
</dbReference>
<dbReference type="PRINTS" id="PR00419">
    <property type="entry name" value="ADXRDTASE"/>
</dbReference>
<evidence type="ECO:0000313" key="2">
    <source>
        <dbReference type="EMBL" id="SHK02511.1"/>
    </source>
</evidence>
<dbReference type="SUPFAM" id="SSF54862">
    <property type="entry name" value="4Fe-4S ferredoxins"/>
    <property type="match status" value="1"/>
</dbReference>
<sequence length="524" mass="58006">MIKLKINNKEIQVEEGTSVMKAAQQMGIDVPNLCWHDELEHFTSCMLCLVKDKSNGKLFPSCSIKAADGMEIISDDDEITEARQTALELLLSEHVGDCEAPCQLGCPAHMNIPLMDRLIAAGKFDESLEVVKRDIALPAVLGRICPAPCEGACHRKTVDEAVSICLLKRFVGDEGKEPEIKPAESNGKKVAVIGAGPAGLAAAYYLQLKGVQVTLFDKAEKAGGQLRTAVPEERLPREALDKEIEAILKTGVEFRGGATIDSEKFQSLKKEYDALIVATGAVSEENEKFNLKMAAKGINADRSTYQTSVENVFAIGNALRSSKLAVRSVGQGKEVAFSVLQYFNKQEVKGEPRMFNSRFGKLVNEEFSEYLKESVNTKRHFPEDIDWGGFSAEEAIEEAKRCLRCDCRAIDDCKLRVYSDQYHVDQRRFKTSERRKITKLNTHSTLIYEPQKCIKCGICVRLTEKYGERFGFTYIGRGFDVEVGVPFSEDIQKALTETAMKVTEGCPTGAIELKGNLKQTTLGT</sequence>
<evidence type="ECO:0000313" key="3">
    <source>
        <dbReference type="Proteomes" id="UP000184050"/>
    </source>
</evidence>
<dbReference type="PANTHER" id="PTHR43100">
    <property type="entry name" value="GLUTAMATE SYNTHASE [NADPH] SMALL CHAIN"/>
    <property type="match status" value="1"/>
</dbReference>
<dbReference type="PROSITE" id="PS51085">
    <property type="entry name" value="2FE2S_FER_2"/>
    <property type="match status" value="1"/>
</dbReference>
<dbReference type="Gene3D" id="3.10.20.740">
    <property type="match status" value="1"/>
</dbReference>
<name>A0A1M6P3J6_9BACT</name>
<dbReference type="InterPro" id="IPR036188">
    <property type="entry name" value="FAD/NAD-bd_sf"/>
</dbReference>
<dbReference type="GO" id="GO:0051536">
    <property type="term" value="F:iron-sulfur cluster binding"/>
    <property type="evidence" value="ECO:0007669"/>
    <property type="project" value="InterPro"/>
</dbReference>
<dbReference type="SUPFAM" id="SSF54292">
    <property type="entry name" value="2Fe-2S ferredoxin-like"/>
    <property type="match status" value="1"/>
</dbReference>
<keyword evidence="3" id="KW-1185">Reference proteome</keyword>
<dbReference type="RefSeq" id="WP_073173862.1">
    <property type="nucleotide sequence ID" value="NZ_FQZE01000051.1"/>
</dbReference>
<dbReference type="SUPFAM" id="SSF51971">
    <property type="entry name" value="Nucleotide-binding domain"/>
    <property type="match status" value="1"/>
</dbReference>
<dbReference type="GO" id="GO:0016491">
    <property type="term" value="F:oxidoreductase activity"/>
    <property type="evidence" value="ECO:0007669"/>
    <property type="project" value="InterPro"/>
</dbReference>
<dbReference type="Proteomes" id="UP000184050">
    <property type="component" value="Unassembled WGS sequence"/>
</dbReference>
<dbReference type="OrthoDB" id="9798098at2"/>
<dbReference type="Gene3D" id="3.50.50.60">
    <property type="entry name" value="FAD/NAD(P)-binding domain"/>
    <property type="match status" value="1"/>
</dbReference>
<dbReference type="InterPro" id="IPR023753">
    <property type="entry name" value="FAD/NAD-binding_dom"/>
</dbReference>
<dbReference type="InterPro" id="IPR036010">
    <property type="entry name" value="2Fe-2S_ferredoxin-like_sf"/>
</dbReference>
<proteinExistence type="predicted"/>
<dbReference type="InterPro" id="IPR051394">
    <property type="entry name" value="Glutamate_Synthase"/>
</dbReference>